<comment type="caution">
    <text evidence="2">The sequence shown here is derived from an EMBL/GenBank/DDBJ whole genome shotgun (WGS) entry which is preliminary data.</text>
</comment>
<evidence type="ECO:0000259" key="1">
    <source>
        <dbReference type="Pfam" id="PF05406"/>
    </source>
</evidence>
<dbReference type="Pfam" id="PF05406">
    <property type="entry name" value="WGR"/>
    <property type="match status" value="1"/>
</dbReference>
<dbReference type="Proteomes" id="UP000178606">
    <property type="component" value="Unassembled WGS sequence"/>
</dbReference>
<reference evidence="2 3" key="1">
    <citation type="journal article" date="2016" name="Nat. Commun.">
        <title>Thousands of microbial genomes shed light on interconnected biogeochemical processes in an aquifer system.</title>
        <authorList>
            <person name="Anantharaman K."/>
            <person name="Brown C.T."/>
            <person name="Hug L.A."/>
            <person name="Sharon I."/>
            <person name="Castelle C.J."/>
            <person name="Probst A.J."/>
            <person name="Thomas B.C."/>
            <person name="Singh A."/>
            <person name="Wilkins M.J."/>
            <person name="Karaoz U."/>
            <person name="Brodie E.L."/>
            <person name="Williams K.H."/>
            <person name="Hubbard S.S."/>
            <person name="Banfield J.F."/>
        </authorList>
    </citation>
    <scope>NUCLEOTIDE SEQUENCE [LARGE SCALE GENOMIC DNA]</scope>
    <source>
        <strain evidence="3">RIFCSPLOWO2_12_FULL_64_10</strain>
    </source>
</reference>
<evidence type="ECO:0000313" key="2">
    <source>
        <dbReference type="EMBL" id="OGG55924.1"/>
    </source>
</evidence>
<sequence>MSLEPIYLRFENTSPPHRKFYEVEVELSLFYPKRLVRRWGRIGCRRPRSLRRVISDPDELARQVELIARLREQHGYQTVAEVRSLVIASSAA</sequence>
<organism evidence="2 3">
    <name type="scientific">Handelsmanbacteria sp. (strain RIFCSPLOWO2_12_FULL_64_10)</name>
    <dbReference type="NCBI Taxonomy" id="1817868"/>
    <lineage>
        <taxon>Bacteria</taxon>
        <taxon>Candidatus Handelsmaniibacteriota</taxon>
    </lineage>
</organism>
<dbReference type="CDD" id="cd07996">
    <property type="entry name" value="WGR_MMR_like"/>
    <property type="match status" value="1"/>
</dbReference>
<proteinExistence type="predicted"/>
<gene>
    <name evidence="2" type="ORF">A3F84_09840</name>
</gene>
<dbReference type="EMBL" id="MFKF01000056">
    <property type="protein sequence ID" value="OGG55924.1"/>
    <property type="molecule type" value="Genomic_DNA"/>
</dbReference>
<dbReference type="InterPro" id="IPR036930">
    <property type="entry name" value="WGR_dom_sf"/>
</dbReference>
<name>A0A1F6D3A9_HANXR</name>
<feature type="domain" description="WGR" evidence="1">
    <location>
        <begin position="6"/>
        <end position="79"/>
    </location>
</feature>
<dbReference type="InterPro" id="IPR008893">
    <property type="entry name" value="WGR_domain"/>
</dbReference>
<protein>
    <recommendedName>
        <fullName evidence="1">WGR domain-containing protein</fullName>
    </recommendedName>
</protein>
<dbReference type="SUPFAM" id="SSF142921">
    <property type="entry name" value="WGR domain-like"/>
    <property type="match status" value="1"/>
</dbReference>
<accession>A0A1F6D3A9</accession>
<dbReference type="AlphaFoldDB" id="A0A1F6D3A9"/>
<dbReference type="InterPro" id="IPR049809">
    <property type="entry name" value="YehF/YfeS-like_WGR"/>
</dbReference>
<evidence type="ECO:0000313" key="3">
    <source>
        <dbReference type="Proteomes" id="UP000178606"/>
    </source>
</evidence>